<feature type="compositionally biased region" description="Basic and acidic residues" evidence="7">
    <location>
        <begin position="517"/>
        <end position="528"/>
    </location>
</feature>
<keyword evidence="6" id="KW-0869">Chloride channel</keyword>
<keyword evidence="9" id="KW-1185">Reference proteome</keyword>
<evidence type="ECO:0000256" key="1">
    <source>
        <dbReference type="ARBA" id="ARBA00004141"/>
    </source>
</evidence>
<protein>
    <recommendedName>
        <fullName evidence="6">Bestrophin homolog</fullName>
    </recommendedName>
</protein>
<comment type="function">
    <text evidence="6">Forms chloride channels.</text>
</comment>
<feature type="compositionally biased region" description="Polar residues" evidence="7">
    <location>
        <begin position="580"/>
        <end position="592"/>
    </location>
</feature>
<keyword evidence="4 6" id="KW-0472">Membrane</keyword>
<dbReference type="Pfam" id="PF01062">
    <property type="entry name" value="Bestrophin"/>
    <property type="match status" value="1"/>
</dbReference>
<keyword evidence="6" id="KW-0868">Chloride</keyword>
<gene>
    <name evidence="8" type="ORF">CBOVIS_LOCUS4666</name>
</gene>
<comment type="similarity">
    <text evidence="5 6">Belongs to the anion channel-forming bestrophin (TC 1.A.46) family. Calcium-sensitive chloride channel subfamily.</text>
</comment>
<comment type="caution">
    <text evidence="8">The sequence shown here is derived from an EMBL/GenBank/DDBJ whole genome shotgun (WGS) entry which is preliminary data.</text>
</comment>
<dbReference type="InterPro" id="IPR000615">
    <property type="entry name" value="Bestrophin"/>
</dbReference>
<keyword evidence="6" id="KW-0406">Ion transport</keyword>
<comment type="subcellular location">
    <subcellularLocation>
        <location evidence="6">Cell membrane</location>
        <topology evidence="6">Multi-pass membrane protein</topology>
    </subcellularLocation>
    <subcellularLocation>
        <location evidence="1">Membrane</location>
        <topology evidence="1">Multi-pass membrane protein</topology>
    </subcellularLocation>
</comment>
<keyword evidence="6" id="KW-1003">Cell membrane</keyword>
<keyword evidence="6" id="KW-0407">Ion channel</keyword>
<comment type="caution">
    <text evidence="6">Lacks conserved residue(s) required for the propagation of feature annotation.</text>
</comment>
<keyword evidence="3 6" id="KW-1133">Transmembrane helix</keyword>
<feature type="compositionally biased region" description="Polar residues" evidence="7">
    <location>
        <begin position="462"/>
        <end position="482"/>
    </location>
</feature>
<dbReference type="GO" id="GO:0005254">
    <property type="term" value="F:chloride channel activity"/>
    <property type="evidence" value="ECO:0007669"/>
    <property type="project" value="UniProtKB-KW"/>
</dbReference>
<dbReference type="GO" id="GO:0005886">
    <property type="term" value="C:plasma membrane"/>
    <property type="evidence" value="ECO:0007669"/>
    <property type="project" value="UniProtKB-SubCell"/>
</dbReference>
<dbReference type="EMBL" id="CADEPM010000003">
    <property type="protein sequence ID" value="CAB3401987.1"/>
    <property type="molecule type" value="Genomic_DNA"/>
</dbReference>
<dbReference type="Proteomes" id="UP000494206">
    <property type="component" value="Unassembled WGS sequence"/>
</dbReference>
<evidence type="ECO:0000256" key="2">
    <source>
        <dbReference type="ARBA" id="ARBA00022692"/>
    </source>
</evidence>
<evidence type="ECO:0000313" key="9">
    <source>
        <dbReference type="Proteomes" id="UP000494206"/>
    </source>
</evidence>
<reference evidence="8 9" key="1">
    <citation type="submission" date="2020-04" db="EMBL/GenBank/DDBJ databases">
        <authorList>
            <person name="Laetsch R D."/>
            <person name="Stevens L."/>
            <person name="Kumar S."/>
            <person name="Blaxter L. M."/>
        </authorList>
    </citation>
    <scope>NUCLEOTIDE SEQUENCE [LARGE SCALE GENOMIC DNA]</scope>
</reference>
<proteinExistence type="inferred from homology"/>
<dbReference type="PANTHER" id="PTHR10736">
    <property type="entry name" value="BESTROPHIN"/>
    <property type="match status" value="1"/>
</dbReference>
<keyword evidence="6" id="KW-0813">Transport</keyword>
<organism evidence="8 9">
    <name type="scientific">Caenorhabditis bovis</name>
    <dbReference type="NCBI Taxonomy" id="2654633"/>
    <lineage>
        <taxon>Eukaryota</taxon>
        <taxon>Metazoa</taxon>
        <taxon>Ecdysozoa</taxon>
        <taxon>Nematoda</taxon>
        <taxon>Chromadorea</taxon>
        <taxon>Rhabditida</taxon>
        <taxon>Rhabditina</taxon>
        <taxon>Rhabditomorpha</taxon>
        <taxon>Rhabditoidea</taxon>
        <taxon>Rhabditidae</taxon>
        <taxon>Peloderinae</taxon>
        <taxon>Caenorhabditis</taxon>
    </lineage>
</organism>
<evidence type="ECO:0000256" key="3">
    <source>
        <dbReference type="ARBA" id="ARBA00022989"/>
    </source>
</evidence>
<dbReference type="AlphaFoldDB" id="A0A8S1ELM3"/>
<feature type="compositionally biased region" description="Polar residues" evidence="7">
    <location>
        <begin position="530"/>
        <end position="551"/>
    </location>
</feature>
<evidence type="ECO:0000256" key="4">
    <source>
        <dbReference type="ARBA" id="ARBA00023136"/>
    </source>
</evidence>
<feature type="region of interest" description="Disordered" evidence="7">
    <location>
        <begin position="405"/>
        <end position="432"/>
    </location>
</feature>
<feature type="compositionally biased region" description="Polar residues" evidence="7">
    <location>
        <begin position="503"/>
        <end position="514"/>
    </location>
</feature>
<name>A0A8S1ELM3_9PELO</name>
<sequence>MTVGYMKDVATATSFTFLRLLFRWRGSVWKAIYWELVLWLFLFVNIRTVYDFALLDTFYGTLFEQVVVRCRDIVGHSRSVITFALGFYVTFVTNRWWSVFMTIPWPDTAALQMTAFLKTRGRKHEAEDKNLRQTIMRYLILSYVLVFRDVSLRIKKRFPTYDHLAPTLITYEEKSRLEKNTHTRHWVPIGWALGLLKTAQKKGCIEYYHFSQITKSILDYRQQLHDILSYDWISVPLVYVQSVNMCTVSYFIILCLASQRIYDDDSEVTEAAETLVPLYNIIEFVVFNGWLKIAFVMLNPFGLDDDDFEVDTLIERNLMVSLSYATDFFDRVPDLVEMNVILPHTVQSAAIMKRANPMHGSAVTVKVPAEQQKLISDNFQPANIILNKSPIPKVINTVDDTRTLACNNEDSPPNEALRAPEGSKRENESNGNYILKKEDLEAAVNRLLEKRLAEEALASAKTQSLTEALDRTQNTPRSTDGMKSSDNLKKKSNNTTRRKDMSVVNSKSWESQVRSILKKDALHKHPSESPRVSRNPSPRMSRNPSRASSLRTDYKHRPSARQTPRVSARSRDPLLRSRYSAPNSVVDNTQIE</sequence>
<keyword evidence="2 6" id="KW-0812">Transmembrane</keyword>
<evidence type="ECO:0000256" key="7">
    <source>
        <dbReference type="SAM" id="MobiDB-lite"/>
    </source>
</evidence>
<dbReference type="InterPro" id="IPR021134">
    <property type="entry name" value="Bestrophin-like"/>
</dbReference>
<evidence type="ECO:0000256" key="6">
    <source>
        <dbReference type="RuleBase" id="RU363126"/>
    </source>
</evidence>
<feature type="region of interest" description="Disordered" evidence="7">
    <location>
        <begin position="459"/>
        <end position="592"/>
    </location>
</feature>
<evidence type="ECO:0000256" key="5">
    <source>
        <dbReference type="ARBA" id="ARBA00034769"/>
    </source>
</evidence>
<dbReference type="OrthoDB" id="201595at2759"/>
<dbReference type="GO" id="GO:0034707">
    <property type="term" value="C:chloride channel complex"/>
    <property type="evidence" value="ECO:0007669"/>
    <property type="project" value="UniProtKB-KW"/>
</dbReference>
<evidence type="ECO:0000313" key="8">
    <source>
        <dbReference type="EMBL" id="CAB3401987.1"/>
    </source>
</evidence>
<accession>A0A8S1ELM3</accession>
<feature type="transmembrane region" description="Helical" evidence="6">
    <location>
        <begin position="31"/>
        <end position="50"/>
    </location>
</feature>
<dbReference type="PANTHER" id="PTHR10736:SF0">
    <property type="entry name" value="BESTROPHIN HOMOLOG"/>
    <property type="match status" value="1"/>
</dbReference>